<reference evidence="1 2" key="1">
    <citation type="journal article" date="2015" name="Nat. Commun.">
        <title>Lucilia cuprina genome unlocks parasitic fly biology to underpin future interventions.</title>
        <authorList>
            <person name="Anstead C.A."/>
            <person name="Korhonen P.K."/>
            <person name="Young N.D."/>
            <person name="Hall R.S."/>
            <person name="Jex A.R."/>
            <person name="Murali S.C."/>
            <person name="Hughes D.S."/>
            <person name="Lee S.F."/>
            <person name="Perry T."/>
            <person name="Stroehlein A.J."/>
            <person name="Ansell B.R."/>
            <person name="Breugelmans B."/>
            <person name="Hofmann A."/>
            <person name="Qu J."/>
            <person name="Dugan S."/>
            <person name="Lee S.L."/>
            <person name="Chao H."/>
            <person name="Dinh H."/>
            <person name="Han Y."/>
            <person name="Doddapaneni H.V."/>
            <person name="Worley K.C."/>
            <person name="Muzny D.M."/>
            <person name="Ioannidis P."/>
            <person name="Waterhouse R.M."/>
            <person name="Zdobnov E.M."/>
            <person name="James P.J."/>
            <person name="Bagnall N.H."/>
            <person name="Kotze A.C."/>
            <person name="Gibbs R.A."/>
            <person name="Richards S."/>
            <person name="Batterham P."/>
            <person name="Gasser R.B."/>
        </authorList>
    </citation>
    <scope>NUCLEOTIDE SEQUENCE [LARGE SCALE GENOMIC DNA]</scope>
    <source>
        <strain evidence="1 2">LS</strain>
        <tissue evidence="1">Full body</tissue>
    </source>
</reference>
<dbReference type="EMBL" id="JRES01001334">
    <property type="protein sequence ID" value="KNC23581.1"/>
    <property type="molecule type" value="Genomic_DNA"/>
</dbReference>
<organism evidence="1 2">
    <name type="scientific">Lucilia cuprina</name>
    <name type="common">Green bottle fly</name>
    <name type="synonym">Australian sheep blowfly</name>
    <dbReference type="NCBI Taxonomy" id="7375"/>
    <lineage>
        <taxon>Eukaryota</taxon>
        <taxon>Metazoa</taxon>
        <taxon>Ecdysozoa</taxon>
        <taxon>Arthropoda</taxon>
        <taxon>Hexapoda</taxon>
        <taxon>Insecta</taxon>
        <taxon>Pterygota</taxon>
        <taxon>Neoptera</taxon>
        <taxon>Endopterygota</taxon>
        <taxon>Diptera</taxon>
        <taxon>Brachycera</taxon>
        <taxon>Muscomorpha</taxon>
        <taxon>Oestroidea</taxon>
        <taxon>Calliphoridae</taxon>
        <taxon>Luciliinae</taxon>
        <taxon>Lucilia</taxon>
    </lineage>
</organism>
<name>A0A0L0BU85_LUCCU</name>
<sequence length="162" mass="18538">MYIIITTELYSIRRQVAVKRRTRMLYDIPTMLTPSACAVGFFRVSTGITAHSHTKASIQKRTELYDMEMKHLNAVGYSNTETREDITYVNRCVLFFTLVISNYDDFSSFFVFNIAACSFKIHDDDVTAGHNDDDVVAGDVKFLILSYSDVLTIISHLMHILF</sequence>
<protein>
    <submittedName>
        <fullName evidence="1">Uncharacterized protein</fullName>
    </submittedName>
</protein>
<keyword evidence="2" id="KW-1185">Reference proteome</keyword>
<evidence type="ECO:0000313" key="1">
    <source>
        <dbReference type="EMBL" id="KNC23581.1"/>
    </source>
</evidence>
<dbReference type="Proteomes" id="UP000037069">
    <property type="component" value="Unassembled WGS sequence"/>
</dbReference>
<evidence type="ECO:0000313" key="2">
    <source>
        <dbReference type="Proteomes" id="UP000037069"/>
    </source>
</evidence>
<proteinExistence type="predicted"/>
<accession>A0A0L0BU85</accession>
<dbReference type="AlphaFoldDB" id="A0A0L0BU85"/>
<gene>
    <name evidence="1" type="ORF">FF38_09120</name>
</gene>
<comment type="caution">
    <text evidence="1">The sequence shown here is derived from an EMBL/GenBank/DDBJ whole genome shotgun (WGS) entry which is preliminary data.</text>
</comment>